<dbReference type="InterPro" id="IPR011009">
    <property type="entry name" value="Kinase-like_dom_sf"/>
</dbReference>
<proteinExistence type="predicted"/>
<evidence type="ECO:0000313" key="8">
    <source>
        <dbReference type="Proteomes" id="UP000053424"/>
    </source>
</evidence>
<dbReference type="GO" id="GO:0005524">
    <property type="term" value="F:ATP binding"/>
    <property type="evidence" value="ECO:0007669"/>
    <property type="project" value="UniProtKB-KW"/>
</dbReference>
<reference evidence="7 8" key="1">
    <citation type="submission" date="2014-04" db="EMBL/GenBank/DDBJ databases">
        <authorList>
            <consortium name="DOE Joint Genome Institute"/>
            <person name="Kuo A."/>
            <person name="Gay G."/>
            <person name="Dore J."/>
            <person name="Kohler A."/>
            <person name="Nagy L.G."/>
            <person name="Floudas D."/>
            <person name="Copeland A."/>
            <person name="Barry K.W."/>
            <person name="Cichocki N."/>
            <person name="Veneault-Fourrey C."/>
            <person name="LaButti K."/>
            <person name="Lindquist E.A."/>
            <person name="Lipzen A."/>
            <person name="Lundell T."/>
            <person name="Morin E."/>
            <person name="Murat C."/>
            <person name="Sun H."/>
            <person name="Tunlid A."/>
            <person name="Henrissat B."/>
            <person name="Grigoriev I.V."/>
            <person name="Hibbett D.S."/>
            <person name="Martin F."/>
            <person name="Nordberg H.P."/>
            <person name="Cantor M.N."/>
            <person name="Hua S.X."/>
        </authorList>
    </citation>
    <scope>NUCLEOTIDE SEQUENCE [LARGE SCALE GENOMIC DNA]</scope>
    <source>
        <strain evidence="8">h7</strain>
    </source>
</reference>
<evidence type="ECO:0000256" key="4">
    <source>
        <dbReference type="ARBA" id="ARBA00022777"/>
    </source>
</evidence>
<dbReference type="Proteomes" id="UP000053424">
    <property type="component" value="Unassembled WGS sequence"/>
</dbReference>
<dbReference type="Pfam" id="PF00069">
    <property type="entry name" value="Pkinase"/>
    <property type="match status" value="1"/>
</dbReference>
<dbReference type="PANTHER" id="PTHR45646:SF11">
    <property type="entry name" value="SERINE_THREONINE-PROTEIN KINASE DOA"/>
    <property type="match status" value="1"/>
</dbReference>
<dbReference type="InterPro" id="IPR051175">
    <property type="entry name" value="CLK_kinases"/>
</dbReference>
<accession>A0A0C2YCX9</accession>
<dbReference type="HOGENOM" id="CLU_000288_81_13_1"/>
<dbReference type="SUPFAM" id="SSF56112">
    <property type="entry name" value="Protein kinase-like (PK-like)"/>
    <property type="match status" value="1"/>
</dbReference>
<dbReference type="OrthoDB" id="5979581at2759"/>
<reference evidence="8" key="2">
    <citation type="submission" date="2015-01" db="EMBL/GenBank/DDBJ databases">
        <title>Evolutionary Origins and Diversification of the Mycorrhizal Mutualists.</title>
        <authorList>
            <consortium name="DOE Joint Genome Institute"/>
            <consortium name="Mycorrhizal Genomics Consortium"/>
            <person name="Kohler A."/>
            <person name="Kuo A."/>
            <person name="Nagy L.G."/>
            <person name="Floudas D."/>
            <person name="Copeland A."/>
            <person name="Barry K.W."/>
            <person name="Cichocki N."/>
            <person name="Veneault-Fourrey C."/>
            <person name="LaButti K."/>
            <person name="Lindquist E.A."/>
            <person name="Lipzen A."/>
            <person name="Lundell T."/>
            <person name="Morin E."/>
            <person name="Murat C."/>
            <person name="Riley R."/>
            <person name="Ohm R."/>
            <person name="Sun H."/>
            <person name="Tunlid A."/>
            <person name="Henrissat B."/>
            <person name="Grigoriev I.V."/>
            <person name="Hibbett D.S."/>
            <person name="Martin F."/>
        </authorList>
    </citation>
    <scope>NUCLEOTIDE SEQUENCE [LARGE SCALE GENOMIC DNA]</scope>
    <source>
        <strain evidence="8">h7</strain>
    </source>
</reference>
<dbReference type="InterPro" id="IPR000719">
    <property type="entry name" value="Prot_kinase_dom"/>
</dbReference>
<keyword evidence="2" id="KW-0808">Transferase</keyword>
<sequence length="167" mass="19211">SAQFVSDKTTDYITPLGLRAPEVVLSGEWNESVDIWTFGCMVFTLLTDRALFLPMPLPEHDAPEIDVLLYQMICFCGEFFNEELLQRCPGSVDYFRLDCRSPLHSPWIIVYLTYSRKPFEKCILDSGCVLSPEDMAGITDLMNKCLRIDPKDRTPAFELLRHPWLVL</sequence>
<keyword evidence="5" id="KW-0067">ATP-binding</keyword>
<dbReference type="EMBL" id="KN831788">
    <property type="protein sequence ID" value="KIM38887.1"/>
    <property type="molecule type" value="Genomic_DNA"/>
</dbReference>
<evidence type="ECO:0000256" key="3">
    <source>
        <dbReference type="ARBA" id="ARBA00022741"/>
    </source>
</evidence>
<protein>
    <recommendedName>
        <fullName evidence="6">Protein kinase domain-containing protein</fullName>
    </recommendedName>
</protein>
<evidence type="ECO:0000256" key="2">
    <source>
        <dbReference type="ARBA" id="ARBA00022679"/>
    </source>
</evidence>
<dbReference type="Gene3D" id="1.10.510.10">
    <property type="entry name" value="Transferase(Phosphotransferase) domain 1"/>
    <property type="match status" value="1"/>
</dbReference>
<organism evidence="7 8">
    <name type="scientific">Hebeloma cylindrosporum</name>
    <dbReference type="NCBI Taxonomy" id="76867"/>
    <lineage>
        <taxon>Eukaryota</taxon>
        <taxon>Fungi</taxon>
        <taxon>Dikarya</taxon>
        <taxon>Basidiomycota</taxon>
        <taxon>Agaricomycotina</taxon>
        <taxon>Agaricomycetes</taxon>
        <taxon>Agaricomycetidae</taxon>
        <taxon>Agaricales</taxon>
        <taxon>Agaricineae</taxon>
        <taxon>Hymenogastraceae</taxon>
        <taxon>Hebeloma</taxon>
    </lineage>
</organism>
<dbReference type="AlphaFoldDB" id="A0A0C2YCX9"/>
<dbReference type="GO" id="GO:0004674">
    <property type="term" value="F:protein serine/threonine kinase activity"/>
    <property type="evidence" value="ECO:0007669"/>
    <property type="project" value="UniProtKB-KW"/>
</dbReference>
<dbReference type="STRING" id="686832.A0A0C2YCX9"/>
<evidence type="ECO:0000256" key="1">
    <source>
        <dbReference type="ARBA" id="ARBA00022527"/>
    </source>
</evidence>
<keyword evidence="3" id="KW-0547">Nucleotide-binding</keyword>
<dbReference type="GO" id="GO:0005634">
    <property type="term" value="C:nucleus"/>
    <property type="evidence" value="ECO:0007669"/>
    <property type="project" value="TreeGrafter"/>
</dbReference>
<evidence type="ECO:0000256" key="5">
    <source>
        <dbReference type="ARBA" id="ARBA00022840"/>
    </source>
</evidence>
<dbReference type="GO" id="GO:0043484">
    <property type="term" value="P:regulation of RNA splicing"/>
    <property type="evidence" value="ECO:0007669"/>
    <property type="project" value="TreeGrafter"/>
</dbReference>
<name>A0A0C2YCX9_HEBCY</name>
<dbReference type="PANTHER" id="PTHR45646">
    <property type="entry name" value="SERINE/THREONINE-PROTEIN KINASE DOA-RELATED"/>
    <property type="match status" value="1"/>
</dbReference>
<evidence type="ECO:0000259" key="6">
    <source>
        <dbReference type="PROSITE" id="PS50011"/>
    </source>
</evidence>
<gene>
    <name evidence="7" type="ORF">M413DRAFT_75515</name>
</gene>
<keyword evidence="4" id="KW-0418">Kinase</keyword>
<evidence type="ECO:0000313" key="7">
    <source>
        <dbReference type="EMBL" id="KIM38887.1"/>
    </source>
</evidence>
<keyword evidence="1" id="KW-0723">Serine/threonine-protein kinase</keyword>
<keyword evidence="8" id="KW-1185">Reference proteome</keyword>
<feature type="non-terminal residue" evidence="7">
    <location>
        <position position="1"/>
    </location>
</feature>
<dbReference type="PROSITE" id="PS50011">
    <property type="entry name" value="PROTEIN_KINASE_DOM"/>
    <property type="match status" value="1"/>
</dbReference>
<feature type="domain" description="Protein kinase" evidence="6">
    <location>
        <begin position="1"/>
        <end position="165"/>
    </location>
</feature>